<evidence type="ECO:0000313" key="8">
    <source>
        <dbReference type="EMBL" id="ABR28345.1"/>
    </source>
</evidence>
<feature type="domain" description="HTH myb-type" evidence="7">
    <location>
        <begin position="62"/>
        <end position="116"/>
    </location>
</feature>
<dbReference type="SMART" id="SM00717">
    <property type="entry name" value="SANT"/>
    <property type="match status" value="2"/>
</dbReference>
<evidence type="ECO:0000259" key="7">
    <source>
        <dbReference type="PROSITE" id="PS51294"/>
    </source>
</evidence>
<keyword evidence="4" id="KW-0804">Transcription</keyword>
<evidence type="ECO:0000256" key="2">
    <source>
        <dbReference type="ARBA" id="ARBA00023015"/>
    </source>
</evidence>
<keyword evidence="2" id="KW-0805">Transcription regulation</keyword>
<name>D5FFI0_MEDTR</name>
<evidence type="ECO:0000256" key="4">
    <source>
        <dbReference type="ARBA" id="ARBA00023163"/>
    </source>
</evidence>
<feature type="domain" description="Myb-like" evidence="6">
    <location>
        <begin position="62"/>
        <end position="112"/>
    </location>
</feature>
<organism evidence="8">
    <name type="scientific">Medicago truncatula</name>
    <name type="common">Barrel medic</name>
    <name type="synonym">Medicago tribuloides</name>
    <dbReference type="NCBI Taxonomy" id="3880"/>
    <lineage>
        <taxon>Eukaryota</taxon>
        <taxon>Viridiplantae</taxon>
        <taxon>Streptophyta</taxon>
        <taxon>Embryophyta</taxon>
        <taxon>Tracheophyta</taxon>
        <taxon>Spermatophyta</taxon>
        <taxon>Magnoliopsida</taxon>
        <taxon>eudicotyledons</taxon>
        <taxon>Gunneridae</taxon>
        <taxon>Pentapetalae</taxon>
        <taxon>rosids</taxon>
        <taxon>fabids</taxon>
        <taxon>Fabales</taxon>
        <taxon>Fabaceae</taxon>
        <taxon>Papilionoideae</taxon>
        <taxon>50 kb inversion clade</taxon>
        <taxon>NPAAA clade</taxon>
        <taxon>Hologalegina</taxon>
        <taxon>IRL clade</taxon>
        <taxon>Trifolieae</taxon>
        <taxon>Medicago</taxon>
    </lineage>
</organism>
<dbReference type="InterPro" id="IPR015495">
    <property type="entry name" value="Myb_TF_plants"/>
</dbReference>
<feature type="domain" description="HTH myb-type" evidence="7">
    <location>
        <begin position="9"/>
        <end position="61"/>
    </location>
</feature>
<dbReference type="Gene3D" id="1.10.10.60">
    <property type="entry name" value="Homeodomain-like"/>
    <property type="match status" value="2"/>
</dbReference>
<dbReference type="InterPro" id="IPR017930">
    <property type="entry name" value="Myb_dom"/>
</dbReference>
<keyword evidence="3" id="KW-0238">DNA-binding</keyword>
<dbReference type="PROSITE" id="PS50090">
    <property type="entry name" value="MYB_LIKE"/>
    <property type="match status" value="2"/>
</dbReference>
<dbReference type="PANTHER" id="PTHR47999:SF91">
    <property type="entry name" value="TRANSCRIPTION FACTOR MYB111"/>
    <property type="match status" value="1"/>
</dbReference>
<proteinExistence type="evidence at transcript level"/>
<comment type="subcellular location">
    <subcellularLocation>
        <location evidence="1">Nucleus</location>
    </subcellularLocation>
</comment>
<sequence length="372" mass="42661">MGRTPCCAKVGLKRGRWTAEEDEILSKYIQANGEGSWRSLPKNAGLLRCGKSCRLRWINYLRTDLKRGNISAQEEDTIVKLHTTYGNRWSMIASHLPGRTDNEIKNHWNSHLSRKIYSFSKISTTIEPKIMDIVRPPKRKCGKTSRWAMKKNKSYKKRTIINTKENYIEPEVQIPRTPSLDREVTEKIIDDVEVKTTHDEKETTYELCDDILGLSELLDDINEDSGAMCISTHVKTMENCLLETSGSVSNLSQEREMMGDGGEENERTTNDVGVCLKYNLVSCEDPESSVNRTSNNGESGEWSLNMGLDLDDKWNWESVMEFSFDDDNSNREHKENTFELSCVKMMIGKVIVRGWVEIDYSETNVLIAWFLS</sequence>
<dbReference type="InterPro" id="IPR001005">
    <property type="entry name" value="SANT/Myb"/>
</dbReference>
<dbReference type="AlphaFoldDB" id="D5FFI0"/>
<dbReference type="FunFam" id="1.10.10.60:FF:000121">
    <property type="entry name" value="Myb transcription factor"/>
    <property type="match status" value="1"/>
</dbReference>
<dbReference type="PANTHER" id="PTHR47999">
    <property type="entry name" value="TRANSCRIPTION FACTOR MYB8-RELATED-RELATED"/>
    <property type="match status" value="1"/>
</dbReference>
<evidence type="ECO:0000256" key="1">
    <source>
        <dbReference type="ARBA" id="ARBA00004123"/>
    </source>
</evidence>
<dbReference type="InterPro" id="IPR009057">
    <property type="entry name" value="Homeodomain-like_sf"/>
</dbReference>
<accession>D5FFI0</accession>
<protein>
    <submittedName>
        <fullName evidence="8">MYB transcription factor MYB112</fullName>
    </submittedName>
</protein>
<feature type="domain" description="Myb-like" evidence="6">
    <location>
        <begin position="9"/>
        <end position="61"/>
    </location>
</feature>
<dbReference type="GO" id="GO:0003677">
    <property type="term" value="F:DNA binding"/>
    <property type="evidence" value="ECO:0007669"/>
    <property type="project" value="UniProtKB-KW"/>
</dbReference>
<dbReference type="EMBL" id="EF468491">
    <property type="protein sequence ID" value="ABR28345.1"/>
    <property type="molecule type" value="mRNA"/>
</dbReference>
<evidence type="ECO:0000256" key="5">
    <source>
        <dbReference type="ARBA" id="ARBA00023242"/>
    </source>
</evidence>
<dbReference type="PROSITE" id="PS51294">
    <property type="entry name" value="HTH_MYB"/>
    <property type="match status" value="2"/>
</dbReference>
<dbReference type="ExpressionAtlas" id="D5FFI0">
    <property type="expression patterns" value="differential"/>
</dbReference>
<dbReference type="Pfam" id="PF00249">
    <property type="entry name" value="Myb_DNA-binding"/>
    <property type="match status" value="2"/>
</dbReference>
<dbReference type="CDD" id="cd00167">
    <property type="entry name" value="SANT"/>
    <property type="match status" value="2"/>
</dbReference>
<reference evidence="8" key="1">
    <citation type="submission" date="2007-03" db="EMBL/GenBank/DDBJ databases">
        <authorList>
            <person name="Park J.-S."/>
            <person name="Park S.-J."/>
            <person name="Roh K.-H."/>
        </authorList>
    </citation>
    <scope>NUCLEOTIDE SEQUENCE</scope>
</reference>
<keyword evidence="5" id="KW-0539">Nucleus</keyword>
<evidence type="ECO:0000259" key="6">
    <source>
        <dbReference type="PROSITE" id="PS50090"/>
    </source>
</evidence>
<dbReference type="SUPFAM" id="SSF46689">
    <property type="entry name" value="Homeodomain-like"/>
    <property type="match status" value="1"/>
</dbReference>
<dbReference type="GO" id="GO:0005634">
    <property type="term" value="C:nucleus"/>
    <property type="evidence" value="ECO:0007669"/>
    <property type="project" value="UniProtKB-SubCell"/>
</dbReference>
<evidence type="ECO:0000256" key="3">
    <source>
        <dbReference type="ARBA" id="ARBA00023125"/>
    </source>
</evidence>